<evidence type="ECO:0000313" key="1">
    <source>
        <dbReference type="EMBL" id="CAG8714461.1"/>
    </source>
</evidence>
<gene>
    <name evidence="1" type="ORF">FCALED_LOCUS14088</name>
</gene>
<comment type="caution">
    <text evidence="1">The sequence shown here is derived from an EMBL/GenBank/DDBJ whole genome shotgun (WGS) entry which is preliminary data.</text>
</comment>
<name>A0A9N9HZF7_9GLOM</name>
<accession>A0A9N9HZF7</accession>
<dbReference type="AlphaFoldDB" id="A0A9N9HZF7"/>
<reference evidence="1" key="1">
    <citation type="submission" date="2021-06" db="EMBL/GenBank/DDBJ databases">
        <authorList>
            <person name="Kallberg Y."/>
            <person name="Tangrot J."/>
            <person name="Rosling A."/>
        </authorList>
    </citation>
    <scope>NUCLEOTIDE SEQUENCE</scope>
    <source>
        <strain evidence="1">UK204</strain>
    </source>
</reference>
<dbReference type="Proteomes" id="UP000789570">
    <property type="component" value="Unassembled WGS sequence"/>
</dbReference>
<evidence type="ECO:0000313" key="2">
    <source>
        <dbReference type="Proteomes" id="UP000789570"/>
    </source>
</evidence>
<dbReference type="EMBL" id="CAJVPQ010009334">
    <property type="protein sequence ID" value="CAG8714461.1"/>
    <property type="molecule type" value="Genomic_DNA"/>
</dbReference>
<organism evidence="1 2">
    <name type="scientific">Funneliformis caledonium</name>
    <dbReference type="NCBI Taxonomy" id="1117310"/>
    <lineage>
        <taxon>Eukaryota</taxon>
        <taxon>Fungi</taxon>
        <taxon>Fungi incertae sedis</taxon>
        <taxon>Mucoromycota</taxon>
        <taxon>Glomeromycotina</taxon>
        <taxon>Glomeromycetes</taxon>
        <taxon>Glomerales</taxon>
        <taxon>Glomeraceae</taxon>
        <taxon>Funneliformis</taxon>
    </lineage>
</organism>
<protein>
    <submittedName>
        <fullName evidence="1">7419_t:CDS:1</fullName>
    </submittedName>
</protein>
<sequence>MNLDKLKKKRKAEEAFEEYKYVYGIVTTATDWYFILHSTEAIYCTSRTEYRVSLTEDALEDPTELRKSVKRILEVIVGLLKDRVSASDEPASKKRRVDSERLENEERVMVSLENPPSESSNSLPSTKNGPFFLLSETADETEVRTKTDYRWVLDRRKVANL</sequence>
<proteinExistence type="predicted"/>
<dbReference type="OrthoDB" id="2311762at2759"/>
<keyword evidence="2" id="KW-1185">Reference proteome</keyword>